<keyword evidence="4" id="KW-0031">Aminopeptidase</keyword>
<keyword evidence="7" id="KW-0720">Serine protease</keyword>
<dbReference type="InterPro" id="IPR008252">
    <property type="entry name" value="Pept_S15_Xpro"/>
</dbReference>
<dbReference type="GO" id="GO:0006508">
    <property type="term" value="P:proteolysis"/>
    <property type="evidence" value="ECO:0007669"/>
    <property type="project" value="UniProtKB-KW"/>
</dbReference>
<accession>A0A7W9GRI3</accession>
<evidence type="ECO:0000313" key="13">
    <source>
        <dbReference type="Proteomes" id="UP000542813"/>
    </source>
</evidence>
<dbReference type="EMBL" id="JACHMM010000001">
    <property type="protein sequence ID" value="MBB5788557.1"/>
    <property type="molecule type" value="Genomic_DNA"/>
</dbReference>
<evidence type="ECO:0000256" key="6">
    <source>
        <dbReference type="ARBA" id="ARBA00022801"/>
    </source>
</evidence>
<evidence type="ECO:0000256" key="2">
    <source>
        <dbReference type="ARBA" id="ARBA00010819"/>
    </source>
</evidence>
<keyword evidence="13" id="KW-1185">Reference proteome</keyword>
<keyword evidence="6 12" id="KW-0378">Hydrolase</keyword>
<evidence type="ECO:0000256" key="10">
    <source>
        <dbReference type="SAM" id="SignalP"/>
    </source>
</evidence>
<evidence type="ECO:0000256" key="9">
    <source>
        <dbReference type="SAM" id="MobiDB-lite"/>
    </source>
</evidence>
<evidence type="ECO:0000256" key="8">
    <source>
        <dbReference type="ARBA" id="ARBA00030045"/>
    </source>
</evidence>
<comment type="similarity">
    <text evidence="2">Belongs to the peptidase S15 family.</text>
</comment>
<evidence type="ECO:0000259" key="11">
    <source>
        <dbReference type="SMART" id="SM00939"/>
    </source>
</evidence>
<dbReference type="InterPro" id="IPR029058">
    <property type="entry name" value="AB_hydrolase_fold"/>
</dbReference>
<dbReference type="SMART" id="SM00939">
    <property type="entry name" value="PepX_C"/>
    <property type="match status" value="1"/>
</dbReference>
<keyword evidence="10" id="KW-0732">Signal</keyword>
<keyword evidence="5" id="KW-0645">Protease</keyword>
<dbReference type="AlphaFoldDB" id="A0A7W9GRI3"/>
<evidence type="ECO:0000256" key="3">
    <source>
        <dbReference type="ARBA" id="ARBA00012463"/>
    </source>
</evidence>
<protein>
    <recommendedName>
        <fullName evidence="3">Xaa-Pro dipeptidyl-peptidase</fullName>
        <ecNumber evidence="3">3.4.14.11</ecNumber>
    </recommendedName>
    <alternativeName>
        <fullName evidence="8">X-prolyl-dipeptidyl aminopeptidase</fullName>
    </alternativeName>
</protein>
<comment type="catalytic activity">
    <reaction evidence="1">
        <text>Hydrolyzes Xaa-Pro-|- bonds to release unblocked, N-terminal dipeptides from substrates including Ala-Pro-|-p-nitroanilide and (sequentially) Tyr-Pro-|-Phe-Pro-|-Gly-Pro-|-Ile.</text>
        <dbReference type="EC" id="3.4.14.11"/>
    </reaction>
</comment>
<dbReference type="PRINTS" id="PR00923">
    <property type="entry name" value="LACTOPTASE"/>
</dbReference>
<dbReference type="SUPFAM" id="SSF49785">
    <property type="entry name" value="Galactose-binding domain-like"/>
    <property type="match status" value="1"/>
</dbReference>
<evidence type="ECO:0000313" key="12">
    <source>
        <dbReference type="EMBL" id="MBB5788557.1"/>
    </source>
</evidence>
<dbReference type="EC" id="3.4.14.11" evidence="3"/>
<dbReference type="RefSeq" id="WP_184823301.1">
    <property type="nucleotide sequence ID" value="NZ_JACHMM010000001.1"/>
</dbReference>
<dbReference type="SUPFAM" id="SSF53474">
    <property type="entry name" value="alpha/beta-Hydrolases"/>
    <property type="match status" value="1"/>
</dbReference>
<evidence type="ECO:0000256" key="5">
    <source>
        <dbReference type="ARBA" id="ARBA00022670"/>
    </source>
</evidence>
<evidence type="ECO:0000256" key="4">
    <source>
        <dbReference type="ARBA" id="ARBA00022438"/>
    </source>
</evidence>
<evidence type="ECO:0000256" key="1">
    <source>
        <dbReference type="ARBA" id="ARBA00000123"/>
    </source>
</evidence>
<organism evidence="12 13">
    <name type="scientific">Jiangella mangrovi</name>
    <dbReference type="NCBI Taxonomy" id="1524084"/>
    <lineage>
        <taxon>Bacteria</taxon>
        <taxon>Bacillati</taxon>
        <taxon>Actinomycetota</taxon>
        <taxon>Actinomycetes</taxon>
        <taxon>Jiangellales</taxon>
        <taxon>Jiangellaceae</taxon>
        <taxon>Jiangella</taxon>
    </lineage>
</organism>
<dbReference type="GO" id="GO:0008239">
    <property type="term" value="F:dipeptidyl-peptidase activity"/>
    <property type="evidence" value="ECO:0007669"/>
    <property type="project" value="UniProtKB-EC"/>
</dbReference>
<dbReference type="Gene3D" id="2.60.120.260">
    <property type="entry name" value="Galactose-binding domain-like"/>
    <property type="match status" value="1"/>
</dbReference>
<dbReference type="Gene3D" id="3.40.50.1820">
    <property type="entry name" value="alpha/beta hydrolase"/>
    <property type="match status" value="2"/>
</dbReference>
<feature type="region of interest" description="Disordered" evidence="9">
    <location>
        <begin position="389"/>
        <end position="416"/>
    </location>
</feature>
<feature type="chain" id="PRO_5031332926" description="Xaa-Pro dipeptidyl-peptidase" evidence="10">
    <location>
        <begin position="23"/>
        <end position="622"/>
    </location>
</feature>
<dbReference type="InterPro" id="IPR008979">
    <property type="entry name" value="Galactose-bd-like_sf"/>
</dbReference>
<reference evidence="12 13" key="1">
    <citation type="submission" date="2020-08" db="EMBL/GenBank/DDBJ databases">
        <title>Sequencing the genomes of 1000 actinobacteria strains.</title>
        <authorList>
            <person name="Klenk H.-P."/>
        </authorList>
    </citation>
    <scope>NUCLEOTIDE SEQUENCE [LARGE SCALE GENOMIC DNA]</scope>
    <source>
        <strain evidence="12 13">DSM 102122</strain>
    </source>
</reference>
<dbReference type="InterPro" id="IPR000383">
    <property type="entry name" value="Xaa-Pro-like_dom"/>
</dbReference>
<name>A0A7W9GRI3_9ACTN</name>
<dbReference type="GO" id="GO:0004177">
    <property type="term" value="F:aminopeptidase activity"/>
    <property type="evidence" value="ECO:0007669"/>
    <property type="project" value="UniProtKB-KW"/>
</dbReference>
<dbReference type="InterPro" id="IPR013736">
    <property type="entry name" value="Xaa-Pro_dipept_C"/>
</dbReference>
<sequence length="622" mass="67386">MGLGVLTALALLAPTATVQATAQPEEPDRIVVEDGVTQPVFSYDDAVREVVRVQSPVSSQDSGEPDMIYVDIIRPAASDGDLKVPTIIHTSPYFAGWNDFSNNRHGEIKPPPGAPLDFFPRYYDNYFVPRGYAVALVDLTGSRASTGCADVGGPAETEGLAAVVEWLAGQGHAVDLDGDAVSADWSNSKAGMIGKSWDGTVPNAVASRGTEGLATIVPLVALSDWHTDFWANGARHGGTPTLWHDRHSDNPAMAQECDTVRAELAAEEVDPDPSTDFWQTRNFVKDAADVEASVFVVSAMNDYTVPPVNFGRWWEALEANDVPRKMWLSQTAHEEPFDFRRTEWVSTLHRWMDHWLQGIDNGIMDEPMVDIQRGPGEWTTHDDWPVGSSAPLWFGNPRDAGDPPQGTLQPDPRNSVRDRTATFTETRRSVTQMAAAPTTADPRRLVYQSPVLSEPVRISGEASVTVDATFAGPNATLTVLLVDYGEAERLQHTNDGGLINLTTQTCFGAGNAADTGCYADVGPRTHVAPYEVVSRGWSYPAFQAGVDALEPGTSYRLRFDLQHHDYVFEAGHRIGVVIAGPETGLVSNRHPSTGNPIEIDLLGSRIELPVVGGPSALRAALD</sequence>
<feature type="domain" description="Xaa-Pro dipeptidyl-peptidase C-terminal" evidence="11">
    <location>
        <begin position="349"/>
        <end position="607"/>
    </location>
</feature>
<comment type="caution">
    <text evidence="12">The sequence shown here is derived from an EMBL/GenBank/DDBJ whole genome shotgun (WGS) entry which is preliminary data.</text>
</comment>
<evidence type="ECO:0000256" key="7">
    <source>
        <dbReference type="ARBA" id="ARBA00022825"/>
    </source>
</evidence>
<proteinExistence type="inferred from homology"/>
<gene>
    <name evidence="12" type="ORF">HD601_003132</name>
</gene>
<dbReference type="GO" id="GO:0008236">
    <property type="term" value="F:serine-type peptidase activity"/>
    <property type="evidence" value="ECO:0007669"/>
    <property type="project" value="UniProtKB-KW"/>
</dbReference>
<feature type="signal peptide" evidence="10">
    <location>
        <begin position="1"/>
        <end position="22"/>
    </location>
</feature>
<dbReference type="Pfam" id="PF08530">
    <property type="entry name" value="PepX_C"/>
    <property type="match status" value="1"/>
</dbReference>
<dbReference type="Pfam" id="PF02129">
    <property type="entry name" value="Peptidase_S15"/>
    <property type="match status" value="1"/>
</dbReference>
<dbReference type="Proteomes" id="UP000542813">
    <property type="component" value="Unassembled WGS sequence"/>
</dbReference>